<feature type="region of interest" description="Disordered" evidence="1">
    <location>
        <begin position="297"/>
        <end position="367"/>
    </location>
</feature>
<sequence length="446" mass="46839">MSAPAGSSSSGGAGPSGGPGPGGGGGVPPGPPGFYGLGPQAPMPGLSPEQFALLLAQVGGSKEKDTAVEDRVISRFRFGATDKSPLMKVWPGAPINISDDVVTLFRAGNNIPLSLLTVAAINDFRVHVRRSSFQPKMSGRLLDEFQSWHNRDDYLPFPEWSQAFHSLVQMWRHFRPPVPDEDPNEDPVQHFVKHFLIVVARITSQNWPIWREYDKRIRRIIWADAASEQSINFVPSKLNTSILADAEVTITGKMGSACDFTTIQDSAWWAIASASGSDIVKLGKKFADSVTRAISAIRSPPVSPSSKDKGKRKREDDHRPGPSEPFRGGDSRGGDGRSSNTDGKGASALPTTPSNAKVPVGSGPAPKSAYVANSMPVKKSSVPSVSTDTGHYCSQCGKRGHRAIQHGIASEAAVEAASGPIAGGGGPNASASGTTGGDTAPATTSA</sequence>
<comment type="caution">
    <text evidence="2">The sequence shown here is derived from an EMBL/GenBank/DDBJ whole genome shotgun (WGS) entry which is preliminary data.</text>
</comment>
<organism evidence="2 3">
    <name type="scientific">Tilletia controversa</name>
    <name type="common">dwarf bunt fungus</name>
    <dbReference type="NCBI Taxonomy" id="13291"/>
    <lineage>
        <taxon>Eukaryota</taxon>
        <taxon>Fungi</taxon>
        <taxon>Dikarya</taxon>
        <taxon>Basidiomycota</taxon>
        <taxon>Ustilaginomycotina</taxon>
        <taxon>Exobasidiomycetes</taxon>
        <taxon>Tilletiales</taxon>
        <taxon>Tilletiaceae</taxon>
        <taxon>Tilletia</taxon>
    </lineage>
</organism>
<protein>
    <submittedName>
        <fullName evidence="2">Uncharacterized protein</fullName>
    </submittedName>
</protein>
<keyword evidence="3" id="KW-1185">Reference proteome</keyword>
<feature type="compositionally biased region" description="Low complexity" evidence="1">
    <location>
        <begin position="428"/>
        <end position="446"/>
    </location>
</feature>
<name>A0A8X7MND5_9BASI</name>
<gene>
    <name evidence="2" type="ORF">A4X06_0g6618</name>
</gene>
<evidence type="ECO:0000256" key="1">
    <source>
        <dbReference type="SAM" id="MobiDB-lite"/>
    </source>
</evidence>
<feature type="compositionally biased region" description="Basic and acidic residues" evidence="1">
    <location>
        <begin position="313"/>
        <end position="335"/>
    </location>
</feature>
<feature type="region of interest" description="Disordered" evidence="1">
    <location>
        <begin position="1"/>
        <end position="41"/>
    </location>
</feature>
<reference evidence="2" key="1">
    <citation type="submission" date="2016-04" db="EMBL/GenBank/DDBJ databases">
        <authorList>
            <person name="Nguyen H.D."/>
            <person name="Samba Siva P."/>
            <person name="Cullis J."/>
            <person name="Levesque C.A."/>
            <person name="Hambleton S."/>
        </authorList>
    </citation>
    <scope>NUCLEOTIDE SEQUENCE</scope>
    <source>
        <strain evidence="2">DAOMC 236426</strain>
    </source>
</reference>
<feature type="region of interest" description="Disordered" evidence="1">
    <location>
        <begin position="418"/>
        <end position="446"/>
    </location>
</feature>
<dbReference type="EMBL" id="LWDE02000986">
    <property type="protein sequence ID" value="KAE8243007.1"/>
    <property type="molecule type" value="Genomic_DNA"/>
</dbReference>
<evidence type="ECO:0000313" key="2">
    <source>
        <dbReference type="EMBL" id="KAE8243007.1"/>
    </source>
</evidence>
<dbReference type="Proteomes" id="UP000077684">
    <property type="component" value="Unassembled WGS sequence"/>
</dbReference>
<evidence type="ECO:0000313" key="3">
    <source>
        <dbReference type="Proteomes" id="UP000077684"/>
    </source>
</evidence>
<proteinExistence type="predicted"/>
<dbReference type="AlphaFoldDB" id="A0A8X7MND5"/>
<reference evidence="2" key="2">
    <citation type="journal article" date="2019" name="IMA Fungus">
        <title>Genome sequencing and comparison of five Tilletia species to identify candidate genes for the detection of regulated species infecting wheat.</title>
        <authorList>
            <person name="Nguyen H.D.T."/>
            <person name="Sultana T."/>
            <person name="Kesanakurti P."/>
            <person name="Hambleton S."/>
        </authorList>
    </citation>
    <scope>NUCLEOTIDE SEQUENCE</scope>
    <source>
        <strain evidence="2">DAOMC 236426</strain>
    </source>
</reference>
<accession>A0A8X7MND5</accession>
<feature type="compositionally biased region" description="Gly residues" evidence="1">
    <location>
        <begin position="9"/>
        <end position="27"/>
    </location>
</feature>